<dbReference type="GO" id="GO:0005737">
    <property type="term" value="C:cytoplasm"/>
    <property type="evidence" value="ECO:0007669"/>
    <property type="project" value="TreeGrafter"/>
</dbReference>
<dbReference type="Pfam" id="PF00899">
    <property type="entry name" value="ThiF"/>
    <property type="match status" value="1"/>
</dbReference>
<dbReference type="GO" id="GO:0016925">
    <property type="term" value="P:protein sumoylation"/>
    <property type="evidence" value="ECO:0007669"/>
    <property type="project" value="TreeGrafter"/>
</dbReference>
<dbReference type="PANTHER" id="PTHR10953">
    <property type="entry name" value="UBIQUITIN-ACTIVATING ENZYME E1"/>
    <property type="match status" value="1"/>
</dbReference>
<dbReference type="GO" id="GO:0019948">
    <property type="term" value="F:SUMO activating enzyme activity"/>
    <property type="evidence" value="ECO:0007669"/>
    <property type="project" value="TreeGrafter"/>
</dbReference>
<name>A0A8C4NHN2_EPTBU</name>
<reference evidence="3" key="1">
    <citation type="submission" date="2025-08" db="UniProtKB">
        <authorList>
            <consortium name="Ensembl"/>
        </authorList>
    </citation>
    <scope>IDENTIFICATION</scope>
</reference>
<comment type="similarity">
    <text evidence="1">Belongs to the ubiquitin-activating E1 family.</text>
</comment>
<dbReference type="GeneTree" id="ENSGT00550000075007"/>
<dbReference type="InterPro" id="IPR045886">
    <property type="entry name" value="ThiF/MoeB/HesA"/>
</dbReference>
<accession>A0A8C4NHN2</accession>
<dbReference type="GO" id="GO:0031510">
    <property type="term" value="C:SUMO activating enzyme complex"/>
    <property type="evidence" value="ECO:0007669"/>
    <property type="project" value="TreeGrafter"/>
</dbReference>
<reference evidence="3" key="2">
    <citation type="submission" date="2025-09" db="UniProtKB">
        <authorList>
            <consortium name="Ensembl"/>
        </authorList>
    </citation>
    <scope>IDENTIFICATION</scope>
</reference>
<dbReference type="InterPro" id="IPR035985">
    <property type="entry name" value="Ubiquitin-activating_enz"/>
</dbReference>
<organism evidence="3 4">
    <name type="scientific">Eptatretus burgeri</name>
    <name type="common">Inshore hagfish</name>
    <dbReference type="NCBI Taxonomy" id="7764"/>
    <lineage>
        <taxon>Eukaryota</taxon>
        <taxon>Metazoa</taxon>
        <taxon>Chordata</taxon>
        <taxon>Craniata</taxon>
        <taxon>Vertebrata</taxon>
        <taxon>Cyclostomata</taxon>
        <taxon>Myxini</taxon>
        <taxon>Myxiniformes</taxon>
        <taxon>Myxinidae</taxon>
        <taxon>Eptatretinae</taxon>
        <taxon>Eptatretus</taxon>
    </lineage>
</organism>
<proteinExistence type="inferred from homology"/>
<evidence type="ECO:0000313" key="3">
    <source>
        <dbReference type="Ensembl" id="ENSEBUP00000002585.1"/>
    </source>
</evidence>
<evidence type="ECO:0000259" key="2">
    <source>
        <dbReference type="Pfam" id="PF00899"/>
    </source>
</evidence>
<dbReference type="Ensembl" id="ENSEBUT00000002941.1">
    <property type="protein sequence ID" value="ENSEBUP00000002585.1"/>
    <property type="gene ID" value="ENSEBUG00000001951.1"/>
</dbReference>
<dbReference type="InterPro" id="IPR000594">
    <property type="entry name" value="ThiF_NAD_FAD-bd"/>
</dbReference>
<dbReference type="Proteomes" id="UP000694388">
    <property type="component" value="Unplaced"/>
</dbReference>
<feature type="domain" description="THIF-type NAD/FAD binding fold" evidence="2">
    <location>
        <begin position="8"/>
        <end position="238"/>
    </location>
</feature>
<dbReference type="PANTHER" id="PTHR10953:SF162">
    <property type="entry name" value="SUMO-ACTIVATING ENZYME SUBUNIT 1"/>
    <property type="match status" value="1"/>
</dbReference>
<dbReference type="OMA" id="QQANSCI"/>
<protein>
    <submittedName>
        <fullName evidence="3">SUMO1 activating enzyme subunit 1</fullName>
    </submittedName>
</protein>
<keyword evidence="4" id="KW-1185">Reference proteome</keyword>
<sequence length="247" mass="27408">MKLYACVQVSAVNTRAQFLVPHGVAGIGLAEASLEQAQLLNPMVEVKVEHGSVASKPDEFFSQFDAVCLTACVLEDLLKICDLCHSKSIKFFAGDAFGYHGYMFADLGQHDFVEYVHASFTLNPVWPFIYFIVKVSRIDFPWAFAVLLNFRTKKGRDPDPLMFTPDTDLLLQLRDELLESHGLEKNTIPENFTSSCFSQLSPVCPVVGGVLGQEIIKALSGHDAPLNNFFFFDGFTCNGIVDCFKSC</sequence>
<dbReference type="AlphaFoldDB" id="A0A8C4NHN2"/>
<dbReference type="SUPFAM" id="SSF69572">
    <property type="entry name" value="Activating enzymes of the ubiquitin-like proteins"/>
    <property type="match status" value="1"/>
</dbReference>
<evidence type="ECO:0000313" key="4">
    <source>
        <dbReference type="Proteomes" id="UP000694388"/>
    </source>
</evidence>
<evidence type="ECO:0000256" key="1">
    <source>
        <dbReference type="ARBA" id="ARBA00005673"/>
    </source>
</evidence>
<dbReference type="Gene3D" id="3.40.50.720">
    <property type="entry name" value="NAD(P)-binding Rossmann-like Domain"/>
    <property type="match status" value="1"/>
</dbReference>